<dbReference type="Proteomes" id="UP000662373">
    <property type="component" value="Unassembled WGS sequence"/>
</dbReference>
<dbReference type="CDD" id="cd07199">
    <property type="entry name" value="Pat17_PNPLA8_PNPLA9_like"/>
    <property type="match status" value="1"/>
</dbReference>
<reference evidence="5 6" key="1">
    <citation type="submission" date="2020-09" db="EMBL/GenBank/DDBJ databases">
        <title>Draft genome of Gelidibacter salicanalis PAMC21136.</title>
        <authorList>
            <person name="Park H."/>
        </authorList>
    </citation>
    <scope>NUCLEOTIDE SEQUENCE [LARGE SCALE GENOMIC DNA]</scope>
    <source>
        <strain evidence="5 6">PAMC21136</strain>
    </source>
</reference>
<name>A0A934NJT0_9FLAO</name>
<evidence type="ECO:0000256" key="3">
    <source>
        <dbReference type="PROSITE-ProRule" id="PRU01161"/>
    </source>
</evidence>
<evidence type="ECO:0000313" key="6">
    <source>
        <dbReference type="Proteomes" id="UP000662373"/>
    </source>
</evidence>
<sequence length="350" mass="40330">MNNEKFKILSIDGGGIKGVFPAYYLSLIEQELAKRNDGKTKIKDHFQLITGTSTGGIIALALSLGIPAQEIYELYIENADKIFRKTKYSKLGKIYSFFRQIFWATHKREVLEDLVRNKFKEYFQGDDDPRLNDCLTHVAIPIYDMIKGNPSVLKSPYHPSFKRDLHIPAYKAAMATSAAPTYFDPYSSEYLDLDGMHRPFNNKVDGGIMANNPTLIGVIEGLKAFGKDLKDLEVLSIGTGYKKFTEGDSERKKWGLYYWMVKNGRKRLIDLFMQSQSQLVENYISLLHQGIDKTEIDNPNFVYDRINVILCEDDYIEMDEKRPQRIKNFAELAMVEFHEKGSHILKSHFY</sequence>
<evidence type="ECO:0000313" key="5">
    <source>
        <dbReference type="EMBL" id="MBJ7881864.1"/>
    </source>
</evidence>
<dbReference type="Pfam" id="PF01734">
    <property type="entry name" value="Patatin"/>
    <property type="match status" value="1"/>
</dbReference>
<dbReference type="SUPFAM" id="SSF52151">
    <property type="entry name" value="FabD/lysophospholipase-like"/>
    <property type="match status" value="1"/>
</dbReference>
<dbReference type="AlphaFoldDB" id="A0A934NJT0"/>
<comment type="similarity">
    <text evidence="1">Belongs to the patatin family.</text>
</comment>
<evidence type="ECO:0000256" key="1">
    <source>
        <dbReference type="ARBA" id="ARBA00010240"/>
    </source>
</evidence>
<dbReference type="GO" id="GO:0016042">
    <property type="term" value="P:lipid catabolic process"/>
    <property type="evidence" value="ECO:0007669"/>
    <property type="project" value="UniProtKB-UniRule"/>
</dbReference>
<feature type="short sequence motif" description="DGA/G" evidence="3">
    <location>
        <begin position="205"/>
        <end position="207"/>
    </location>
</feature>
<organism evidence="5 6">
    <name type="scientific">Gelidibacter salicanalis</name>
    <dbReference type="NCBI Taxonomy" id="291193"/>
    <lineage>
        <taxon>Bacteria</taxon>
        <taxon>Pseudomonadati</taxon>
        <taxon>Bacteroidota</taxon>
        <taxon>Flavobacteriia</taxon>
        <taxon>Flavobacteriales</taxon>
        <taxon>Flavobacteriaceae</taxon>
        <taxon>Gelidibacter</taxon>
    </lineage>
</organism>
<feature type="active site" description="Nucleophile" evidence="3">
    <location>
        <position position="53"/>
    </location>
</feature>
<protein>
    <submittedName>
        <fullName evidence="5">Patatin-like phospholipase family protein</fullName>
    </submittedName>
</protein>
<dbReference type="PANTHER" id="PTHR32176:SF92">
    <property type="entry name" value="XYLOSE ISOMERASE"/>
    <property type="match status" value="1"/>
</dbReference>
<feature type="short sequence motif" description="GXSXG" evidence="3">
    <location>
        <begin position="51"/>
        <end position="55"/>
    </location>
</feature>
<dbReference type="InterPro" id="IPR002641">
    <property type="entry name" value="PNPLA_dom"/>
</dbReference>
<dbReference type="RefSeq" id="WP_199600996.1">
    <property type="nucleotide sequence ID" value="NZ_JAEHJZ010000035.1"/>
</dbReference>
<dbReference type="NCBIfam" id="NF041079">
    <property type="entry name" value="CBASS_lipase"/>
    <property type="match status" value="1"/>
</dbReference>
<dbReference type="EMBL" id="JAEHJZ010000035">
    <property type="protein sequence ID" value="MBJ7881864.1"/>
    <property type="molecule type" value="Genomic_DNA"/>
</dbReference>
<dbReference type="PROSITE" id="PS51635">
    <property type="entry name" value="PNPLA"/>
    <property type="match status" value="1"/>
</dbReference>
<feature type="domain" description="PNPLA" evidence="4">
    <location>
        <begin position="9"/>
        <end position="218"/>
    </location>
</feature>
<keyword evidence="3" id="KW-0378">Hydrolase</keyword>
<gene>
    <name evidence="5" type="ORF">JEM65_14595</name>
</gene>
<dbReference type="GO" id="GO:0004620">
    <property type="term" value="F:phospholipase activity"/>
    <property type="evidence" value="ECO:0007669"/>
    <property type="project" value="TreeGrafter"/>
</dbReference>
<comment type="caution">
    <text evidence="5">The sequence shown here is derived from an EMBL/GenBank/DDBJ whole genome shotgun (WGS) entry which is preliminary data.</text>
</comment>
<keyword evidence="6" id="KW-1185">Reference proteome</keyword>
<keyword evidence="3" id="KW-0442">Lipid degradation</keyword>
<dbReference type="InterPro" id="IPR016035">
    <property type="entry name" value="Acyl_Trfase/lysoPLipase"/>
</dbReference>
<feature type="active site" description="Proton acceptor" evidence="3">
    <location>
        <position position="205"/>
    </location>
</feature>
<evidence type="ECO:0000256" key="2">
    <source>
        <dbReference type="ARBA" id="ARBA00023098"/>
    </source>
</evidence>
<dbReference type="GO" id="GO:0047372">
    <property type="term" value="F:monoacylglycerol lipase activity"/>
    <property type="evidence" value="ECO:0007669"/>
    <property type="project" value="TreeGrafter"/>
</dbReference>
<evidence type="ECO:0000259" key="4">
    <source>
        <dbReference type="PROSITE" id="PS51635"/>
    </source>
</evidence>
<keyword evidence="2 3" id="KW-0443">Lipid metabolism</keyword>
<dbReference type="PANTHER" id="PTHR32176">
    <property type="entry name" value="XYLOSE ISOMERASE"/>
    <property type="match status" value="1"/>
</dbReference>
<accession>A0A934NJT0</accession>
<dbReference type="Gene3D" id="3.40.1090.10">
    <property type="entry name" value="Cytosolic phospholipase A2 catalytic domain"/>
    <property type="match status" value="1"/>
</dbReference>
<feature type="short sequence motif" description="GXGXXG" evidence="3">
    <location>
        <begin position="13"/>
        <end position="18"/>
    </location>
</feature>
<proteinExistence type="inferred from homology"/>